<dbReference type="InterPro" id="IPR023213">
    <property type="entry name" value="CAT-like_dom_sf"/>
</dbReference>
<protein>
    <recommendedName>
        <fullName evidence="3">Alcohol acetyltransferase</fullName>
    </recommendedName>
</protein>
<keyword evidence="2" id="KW-1185">Reference proteome</keyword>
<dbReference type="Pfam" id="PF07247">
    <property type="entry name" value="AATase"/>
    <property type="match status" value="1"/>
</dbReference>
<proteinExistence type="predicted"/>
<sequence>MAEYQLPKIRPLGKLEEIAAAAHHIDFFTNCAISAHYRASQPLPSLDLEPLILSALSQVLRQHPILFAIPVVPDTEQPYWGRLPSIDLKQVVSFVERSCPSSSDPQTDYELDALLEDRHNTSFKAGYGTLPVWRLIILQDYHSKDGFMASFCYHHSQCDGTSSQILQDSFQRALCDISSGSVGIQAVEVVPSDENSISLPLEDLHPLPLPESLSTPDAANPNEWRGSRVSVPCKTRYKSLSLVPDVLQSFAQECKKNKTTVTAALPALVAKVLYDTLPSTTETLTCNLPVSLRSDLPPKQVDNVLGNYIDAFKVQLHRSDLDQSSDGTATIWKHAKKVQQATRRYFANTSPSGEPYANVAIFKLIPDVKAFLASTVGNPRGESFEVSNLGHFPEPKNLKGDGNPSWCRGKLLLSRCAFAPGAPLVICIIDNEASVGIGFTWQADVGDDEVAESVIDGLKRYFNS</sequence>
<accession>A0A395SQ26</accession>
<dbReference type="InterPro" id="IPR010828">
    <property type="entry name" value="Atf2/Sli1-like"/>
</dbReference>
<dbReference type="AlphaFoldDB" id="A0A395SQ26"/>
<dbReference type="Gene3D" id="3.30.559.10">
    <property type="entry name" value="Chloramphenicol acetyltransferase-like domain"/>
    <property type="match status" value="1"/>
</dbReference>
<dbReference type="Gene3D" id="3.30.559.30">
    <property type="entry name" value="Nonribosomal peptide synthetase, condensation domain"/>
    <property type="match status" value="1"/>
</dbReference>
<dbReference type="EMBL" id="PXOF01000020">
    <property type="protein sequence ID" value="RGP74568.1"/>
    <property type="molecule type" value="Genomic_DNA"/>
</dbReference>
<dbReference type="Proteomes" id="UP000266152">
    <property type="component" value="Unassembled WGS sequence"/>
</dbReference>
<dbReference type="GO" id="GO:0008080">
    <property type="term" value="F:N-acetyltransferase activity"/>
    <property type="evidence" value="ECO:0007669"/>
    <property type="project" value="TreeGrafter"/>
</dbReference>
<evidence type="ECO:0000313" key="2">
    <source>
        <dbReference type="Proteomes" id="UP000266152"/>
    </source>
</evidence>
<dbReference type="InterPro" id="IPR052058">
    <property type="entry name" value="Alcohol_O-acetyltransferase"/>
</dbReference>
<evidence type="ECO:0008006" key="3">
    <source>
        <dbReference type="Google" id="ProtNLM"/>
    </source>
</evidence>
<dbReference type="STRING" id="5514.A0A395SQ26"/>
<evidence type="ECO:0000313" key="1">
    <source>
        <dbReference type="EMBL" id="RGP74568.1"/>
    </source>
</evidence>
<reference evidence="1 2" key="1">
    <citation type="journal article" date="2018" name="PLoS Pathog.">
        <title>Evolution of structural diversity of trichothecenes, a family of toxins produced by plant pathogenic and entomopathogenic fungi.</title>
        <authorList>
            <person name="Proctor R.H."/>
            <person name="McCormick S.P."/>
            <person name="Kim H.S."/>
            <person name="Cardoza R.E."/>
            <person name="Stanley A.M."/>
            <person name="Lindo L."/>
            <person name="Kelly A."/>
            <person name="Brown D.W."/>
            <person name="Lee T."/>
            <person name="Vaughan M.M."/>
            <person name="Alexander N.J."/>
            <person name="Busman M."/>
            <person name="Gutierrez S."/>
        </authorList>
    </citation>
    <scope>NUCLEOTIDE SEQUENCE [LARGE SCALE GENOMIC DNA]</scope>
    <source>
        <strain evidence="1 2">NRRL 3299</strain>
    </source>
</reference>
<comment type="caution">
    <text evidence="1">The sequence shown here is derived from an EMBL/GenBank/DDBJ whole genome shotgun (WGS) entry which is preliminary data.</text>
</comment>
<dbReference type="SUPFAM" id="SSF52777">
    <property type="entry name" value="CoA-dependent acyltransferases"/>
    <property type="match status" value="2"/>
</dbReference>
<gene>
    <name evidence="1" type="ORF">FSPOR_1145</name>
</gene>
<organism evidence="1 2">
    <name type="scientific">Fusarium sporotrichioides</name>
    <dbReference type="NCBI Taxonomy" id="5514"/>
    <lineage>
        <taxon>Eukaryota</taxon>
        <taxon>Fungi</taxon>
        <taxon>Dikarya</taxon>
        <taxon>Ascomycota</taxon>
        <taxon>Pezizomycotina</taxon>
        <taxon>Sordariomycetes</taxon>
        <taxon>Hypocreomycetidae</taxon>
        <taxon>Hypocreales</taxon>
        <taxon>Nectriaceae</taxon>
        <taxon>Fusarium</taxon>
    </lineage>
</organism>
<dbReference type="PANTHER" id="PTHR28037:SF1">
    <property type="entry name" value="ALCOHOL O-ACETYLTRANSFERASE 1-RELATED"/>
    <property type="match status" value="1"/>
</dbReference>
<name>A0A395SQ26_FUSSP</name>
<dbReference type="PANTHER" id="PTHR28037">
    <property type="entry name" value="ALCOHOL O-ACETYLTRANSFERASE 1-RELATED"/>
    <property type="match status" value="1"/>
</dbReference>